<evidence type="ECO:0000313" key="3">
    <source>
        <dbReference type="EMBL" id="OMH85580.1"/>
    </source>
</evidence>
<evidence type="ECO:0000313" key="4">
    <source>
        <dbReference type="Proteomes" id="UP000188320"/>
    </source>
</evidence>
<reference evidence="4" key="2">
    <citation type="submission" date="2017-01" db="EMBL/GenBank/DDBJ databases">
        <authorList>
            <person name="Wang Y."/>
            <person name="White M."/>
            <person name="Kvist S."/>
            <person name="Moncalvo J.-M."/>
        </authorList>
    </citation>
    <scope>NUCLEOTIDE SEQUENCE [LARGE SCALE GENOMIC DNA]</scope>
    <source>
        <strain evidence="4">COL-18-3</strain>
    </source>
</reference>
<gene>
    <name evidence="2" type="ORF">AX774_g3291</name>
    <name evidence="3" type="ORF">AX774_g868</name>
</gene>
<reference evidence="2" key="1">
    <citation type="submission" date="2017-01" db="EMBL/GenBank/DDBJ databases">
        <authorList>
            <person name="Mah S.A."/>
            <person name="Swanson W.J."/>
            <person name="Moy G.W."/>
            <person name="Vacquier V.D."/>
        </authorList>
    </citation>
    <scope>NUCLEOTIDE SEQUENCE [LARGE SCALE GENOMIC DNA]</scope>
    <source>
        <strain evidence="2">COL-18-3</strain>
    </source>
</reference>
<evidence type="ECO:0000313" key="2">
    <source>
        <dbReference type="EMBL" id="OMH83216.1"/>
    </source>
</evidence>
<dbReference type="AlphaFoldDB" id="A0A1R1PQF1"/>
<comment type="caution">
    <text evidence="2">The sequence shown here is derived from an EMBL/GenBank/DDBJ whole genome shotgun (WGS) entry which is preliminary data.</text>
</comment>
<feature type="region of interest" description="Disordered" evidence="1">
    <location>
        <begin position="85"/>
        <end position="109"/>
    </location>
</feature>
<dbReference type="EMBL" id="LSSK01000477">
    <property type="protein sequence ID" value="OMH83216.1"/>
    <property type="molecule type" value="Genomic_DNA"/>
</dbReference>
<dbReference type="Proteomes" id="UP000188320">
    <property type="component" value="Unassembled WGS sequence"/>
</dbReference>
<feature type="compositionally biased region" description="Polar residues" evidence="1">
    <location>
        <begin position="95"/>
        <end position="109"/>
    </location>
</feature>
<proteinExistence type="predicted"/>
<accession>A0A1R1PQF1</accession>
<organism evidence="2 4">
    <name type="scientific">Zancudomyces culisetae</name>
    <name type="common">Gut fungus</name>
    <name type="synonym">Smittium culisetae</name>
    <dbReference type="NCBI Taxonomy" id="1213189"/>
    <lineage>
        <taxon>Eukaryota</taxon>
        <taxon>Fungi</taxon>
        <taxon>Fungi incertae sedis</taxon>
        <taxon>Zoopagomycota</taxon>
        <taxon>Kickxellomycotina</taxon>
        <taxon>Harpellomycetes</taxon>
        <taxon>Harpellales</taxon>
        <taxon>Legeriomycetaceae</taxon>
        <taxon>Zancudomyces</taxon>
    </lineage>
</organism>
<dbReference type="EMBL" id="LSSK01000071">
    <property type="protein sequence ID" value="OMH85580.1"/>
    <property type="molecule type" value="Genomic_DNA"/>
</dbReference>
<keyword evidence="4" id="KW-1185">Reference proteome</keyword>
<sequence>MKENKINPLFIKTNKDKHDTGIKENASCSTWSQHQSSKIATDNTGLISPSNSDIMTVCEDHVNNKDDLYDIQTYRQRGSDELTIGSGQMLDLHSKTSPTTEKSIDESQSSDTIMISNTHSHSSIDAVAGDGQAKKDSPIIKKVFLFKGGNLERIPSGTEHFNKMSIKLSKNSINSMRYKQLVEHDPIVNALYELRDSRGNEVFSTLTEMGNKLIGFYFSDSQGATPALIVVNGSDYHQVTCTGLEDIEKMPEACIVTWKSHREKDGWFKRVFG</sequence>
<protein>
    <submittedName>
        <fullName evidence="2">Uncharacterized protein</fullName>
    </submittedName>
</protein>
<evidence type="ECO:0000256" key="1">
    <source>
        <dbReference type="SAM" id="MobiDB-lite"/>
    </source>
</evidence>
<name>A0A1R1PQF1_ZANCU</name>